<feature type="transmembrane region" description="Helical" evidence="8">
    <location>
        <begin position="407"/>
        <end position="430"/>
    </location>
</feature>
<feature type="transmembrane region" description="Helical" evidence="8">
    <location>
        <begin position="377"/>
        <end position="395"/>
    </location>
</feature>
<feature type="region of interest" description="Disordered" evidence="7">
    <location>
        <begin position="350"/>
        <end position="373"/>
    </location>
</feature>
<name>A0A067M4R8_BOTB1</name>
<dbReference type="PANTHER" id="PTHR16201">
    <property type="entry name" value="SEVEN TRANSMEMBRANE PROTEIN 1-RELATED"/>
    <property type="match status" value="1"/>
</dbReference>
<dbReference type="Gene3D" id="1.20.1280.290">
    <property type="match status" value="2"/>
</dbReference>
<reference evidence="10" key="1">
    <citation type="journal article" date="2014" name="Proc. Natl. Acad. Sci. U.S.A.">
        <title>Extensive sampling of basidiomycete genomes demonstrates inadequacy of the white-rot/brown-rot paradigm for wood decay fungi.</title>
        <authorList>
            <person name="Riley R."/>
            <person name="Salamov A.A."/>
            <person name="Brown D.W."/>
            <person name="Nagy L.G."/>
            <person name="Floudas D."/>
            <person name="Held B.W."/>
            <person name="Levasseur A."/>
            <person name="Lombard V."/>
            <person name="Morin E."/>
            <person name="Otillar R."/>
            <person name="Lindquist E.A."/>
            <person name="Sun H."/>
            <person name="LaButti K.M."/>
            <person name="Schmutz J."/>
            <person name="Jabbour D."/>
            <person name="Luo H."/>
            <person name="Baker S.E."/>
            <person name="Pisabarro A.G."/>
            <person name="Walton J.D."/>
            <person name="Blanchette R.A."/>
            <person name="Henrissat B."/>
            <person name="Martin F."/>
            <person name="Cullen D."/>
            <person name="Hibbett D.S."/>
            <person name="Grigoriev I.V."/>
        </authorList>
    </citation>
    <scope>NUCLEOTIDE SEQUENCE [LARGE SCALE GENOMIC DNA]</scope>
    <source>
        <strain evidence="10">FD-172 SS1</strain>
    </source>
</reference>
<feature type="compositionally biased region" description="Polar residues" evidence="7">
    <location>
        <begin position="245"/>
        <end position="255"/>
    </location>
</feature>
<dbReference type="EMBL" id="KL198075">
    <property type="protein sequence ID" value="KDQ09710.1"/>
    <property type="molecule type" value="Genomic_DNA"/>
</dbReference>
<dbReference type="FunFam" id="1.20.1280.290:FF:000009">
    <property type="entry name" value="PQ loop repeat family protein"/>
    <property type="match status" value="1"/>
</dbReference>
<keyword evidence="10" id="KW-1185">Reference proteome</keyword>
<evidence type="ECO:0000313" key="9">
    <source>
        <dbReference type="EMBL" id="KDQ09710.1"/>
    </source>
</evidence>
<dbReference type="GO" id="GO:0000329">
    <property type="term" value="C:fungal-type vacuole membrane"/>
    <property type="evidence" value="ECO:0007669"/>
    <property type="project" value="TreeGrafter"/>
</dbReference>
<dbReference type="InterPro" id="IPR006603">
    <property type="entry name" value="PQ-loop_rpt"/>
</dbReference>
<sequence>MLAPTASDVYGNLSFFVWLGAQLFQVGTNYQRQSVEGVALPFLASWFCGDFTNLVGCILTHQLPFQRYLATYFCFIDIVLLAQYIMYSKRQKAKELQPPPAHFIRTPRSKSLSLSRSMERRVRSGSLGGSRQRRHHYRTLSDVASNVALAASDLSDLRYGAIPPTIIGSPSVVDNPLARGMEPVELESSQPLPGTSARRNVSWGPADSGLGMNTTLSPIPSIVPDLPGDPEPNPETQADDRGRSLSRSQHASSVMSDDYVRSLTLPTGRRGRSAGASRRGAGIVFLGVWALFGIGRLMGKGVGDGGWGVAGGRAVGVVLNSPYVNLDVPRPELVNVGFGLVPEANGALHTRATTDDDDDEPIPVPPPKPERPSTERIIGRIFAWTCATMYLTARLPQIWKNYVRQSVEGLSIMLFFCAAMGNAFYVASVLTSPTLDLPPPISTDYIREAVPFLIGSGGTLIFDTTIFIQSFIYRGRAPRLQGHLGVGLSRSATMEEEALLGGTGTDEDLQQQRRVMYGSARARTRSRSAARPGGSRSRV</sequence>
<protein>
    <recommendedName>
        <fullName evidence="11">PQ-loop-domain-containing protein</fullName>
    </recommendedName>
</protein>
<dbReference type="OrthoDB" id="8048523at2759"/>
<dbReference type="HOGENOM" id="CLU_019699_6_0_1"/>
<dbReference type="Proteomes" id="UP000027195">
    <property type="component" value="Unassembled WGS sequence"/>
</dbReference>
<evidence type="ECO:0000256" key="5">
    <source>
        <dbReference type="ARBA" id="ARBA00038039"/>
    </source>
</evidence>
<feature type="compositionally biased region" description="Polar residues" evidence="7">
    <location>
        <begin position="187"/>
        <end position="199"/>
    </location>
</feature>
<feature type="transmembrane region" description="Helical" evidence="8">
    <location>
        <begin position="450"/>
        <end position="473"/>
    </location>
</feature>
<dbReference type="PANTHER" id="PTHR16201:SF34">
    <property type="entry name" value="LYSOSOMAL AMINO ACID TRANSPORTER 1"/>
    <property type="match status" value="1"/>
</dbReference>
<gene>
    <name evidence="9" type="ORF">BOTBODRAFT_36808</name>
</gene>
<dbReference type="SMART" id="SM00679">
    <property type="entry name" value="CTNS"/>
    <property type="match status" value="2"/>
</dbReference>
<feature type="transmembrane region" description="Helical" evidence="8">
    <location>
        <begin position="69"/>
        <end position="87"/>
    </location>
</feature>
<feature type="region of interest" description="Disordered" evidence="7">
    <location>
        <begin position="186"/>
        <end position="259"/>
    </location>
</feature>
<evidence type="ECO:0000256" key="6">
    <source>
        <dbReference type="ARBA" id="ARBA00050768"/>
    </source>
</evidence>
<comment type="catalytic activity">
    <reaction evidence="6">
        <text>L-histidine(out) + L-arginine(in) = L-histidine(in) + L-arginine(out)</text>
        <dbReference type="Rhea" id="RHEA:71063"/>
        <dbReference type="ChEBI" id="CHEBI:32682"/>
        <dbReference type="ChEBI" id="CHEBI:57595"/>
    </reaction>
</comment>
<evidence type="ECO:0008006" key="11">
    <source>
        <dbReference type="Google" id="ProtNLM"/>
    </source>
</evidence>
<accession>A0A067M4R8</accession>
<evidence type="ECO:0000313" key="10">
    <source>
        <dbReference type="Proteomes" id="UP000027195"/>
    </source>
</evidence>
<evidence type="ECO:0000256" key="1">
    <source>
        <dbReference type="ARBA" id="ARBA00004141"/>
    </source>
</evidence>
<comment type="subcellular location">
    <subcellularLocation>
        <location evidence="1">Membrane</location>
        <topology evidence="1">Multi-pass membrane protein</topology>
    </subcellularLocation>
</comment>
<keyword evidence="2 8" id="KW-0812">Transmembrane</keyword>
<organism evidence="9 10">
    <name type="scientific">Botryobasidium botryosum (strain FD-172 SS1)</name>
    <dbReference type="NCBI Taxonomy" id="930990"/>
    <lineage>
        <taxon>Eukaryota</taxon>
        <taxon>Fungi</taxon>
        <taxon>Dikarya</taxon>
        <taxon>Basidiomycota</taxon>
        <taxon>Agaricomycotina</taxon>
        <taxon>Agaricomycetes</taxon>
        <taxon>Cantharellales</taxon>
        <taxon>Botryobasidiaceae</taxon>
        <taxon>Botryobasidium</taxon>
    </lineage>
</organism>
<proteinExistence type="inferred from homology"/>
<dbReference type="InParanoid" id="A0A067M4R8"/>
<feature type="compositionally biased region" description="Low complexity" evidence="7">
    <location>
        <begin position="529"/>
        <end position="539"/>
    </location>
</feature>
<comment type="similarity">
    <text evidence="5">Belongs to the laat-1 family.</text>
</comment>
<feature type="region of interest" description="Disordered" evidence="7">
    <location>
        <begin position="517"/>
        <end position="539"/>
    </location>
</feature>
<keyword evidence="4 8" id="KW-0472">Membrane</keyword>
<evidence type="ECO:0000256" key="8">
    <source>
        <dbReference type="SAM" id="Phobius"/>
    </source>
</evidence>
<keyword evidence="3 8" id="KW-1133">Transmembrane helix</keyword>
<dbReference type="AlphaFoldDB" id="A0A067M4R8"/>
<evidence type="ECO:0000256" key="2">
    <source>
        <dbReference type="ARBA" id="ARBA00022692"/>
    </source>
</evidence>
<dbReference type="InterPro" id="IPR051415">
    <property type="entry name" value="LAAT-1"/>
</dbReference>
<dbReference type="Pfam" id="PF04193">
    <property type="entry name" value="PQ-loop"/>
    <property type="match status" value="2"/>
</dbReference>
<dbReference type="GO" id="GO:0015174">
    <property type="term" value="F:basic amino acid transmembrane transporter activity"/>
    <property type="evidence" value="ECO:0007669"/>
    <property type="project" value="TreeGrafter"/>
</dbReference>
<evidence type="ECO:0000256" key="4">
    <source>
        <dbReference type="ARBA" id="ARBA00023136"/>
    </source>
</evidence>
<evidence type="ECO:0000256" key="3">
    <source>
        <dbReference type="ARBA" id="ARBA00022989"/>
    </source>
</evidence>
<evidence type="ECO:0000256" key="7">
    <source>
        <dbReference type="SAM" id="MobiDB-lite"/>
    </source>
</evidence>
<dbReference type="GO" id="GO:0034488">
    <property type="term" value="P:basic amino acid transmembrane export from vacuole"/>
    <property type="evidence" value="ECO:0007669"/>
    <property type="project" value="TreeGrafter"/>
</dbReference>
<feature type="transmembrane region" description="Helical" evidence="8">
    <location>
        <begin position="280"/>
        <end position="299"/>
    </location>
</feature>